<dbReference type="AlphaFoldDB" id="A0A6J6HJS2"/>
<dbReference type="PANTHER" id="PTHR43479:SF11">
    <property type="entry name" value="ACREF_ENVCD OPERON REPRESSOR-RELATED"/>
    <property type="match status" value="1"/>
</dbReference>
<dbReference type="GO" id="GO:0003677">
    <property type="term" value="F:DNA binding"/>
    <property type="evidence" value="ECO:0007669"/>
    <property type="project" value="UniProtKB-KW"/>
</dbReference>
<gene>
    <name evidence="3" type="ORF">UFOPK1433_00895</name>
    <name evidence="4" type="ORF">UFOPK1843_01009</name>
</gene>
<evidence type="ECO:0000313" key="3">
    <source>
        <dbReference type="EMBL" id="CAB4547469.1"/>
    </source>
</evidence>
<dbReference type="InterPro" id="IPR050624">
    <property type="entry name" value="HTH-type_Tx_Regulator"/>
</dbReference>
<dbReference type="EMBL" id="CAEZSN010000103">
    <property type="protein sequence ID" value="CAB4547469.1"/>
    <property type="molecule type" value="Genomic_DNA"/>
</dbReference>
<sequence length="205" mass="22635">MNFKEPAQGRKSAYYLRNRLALISAAQQVLAEKGPDTNLEDVANAAGMAVSTIYKHFAGREEMVQVALLEAMHEWERDTFATFSESDEPLKQLVAPMKAFLQLKRTHPLIAQLVTKNREVAFRMAPITSANLLAHVKRLTKSGELKIDNPELRTRNVIACLSSALEDHLMNPKSSEKENLQALVIALGMLGIDAAKASELLLPGT</sequence>
<dbReference type="InterPro" id="IPR001647">
    <property type="entry name" value="HTH_TetR"/>
</dbReference>
<organism evidence="4">
    <name type="scientific">freshwater metagenome</name>
    <dbReference type="NCBI Taxonomy" id="449393"/>
    <lineage>
        <taxon>unclassified sequences</taxon>
        <taxon>metagenomes</taxon>
        <taxon>ecological metagenomes</taxon>
    </lineage>
</organism>
<reference evidence="4" key="1">
    <citation type="submission" date="2020-05" db="EMBL/GenBank/DDBJ databases">
        <authorList>
            <person name="Chiriac C."/>
            <person name="Salcher M."/>
            <person name="Ghai R."/>
            <person name="Kavagutti S V."/>
        </authorList>
    </citation>
    <scope>NUCLEOTIDE SEQUENCE</scope>
</reference>
<dbReference type="SUPFAM" id="SSF46689">
    <property type="entry name" value="Homeodomain-like"/>
    <property type="match status" value="1"/>
</dbReference>
<dbReference type="Gene3D" id="1.10.357.10">
    <property type="entry name" value="Tetracycline Repressor, domain 2"/>
    <property type="match status" value="1"/>
</dbReference>
<name>A0A6J6HJS2_9ZZZZ</name>
<dbReference type="PANTHER" id="PTHR43479">
    <property type="entry name" value="ACREF/ENVCD OPERON REPRESSOR-RELATED"/>
    <property type="match status" value="1"/>
</dbReference>
<evidence type="ECO:0000259" key="2">
    <source>
        <dbReference type="PROSITE" id="PS50977"/>
    </source>
</evidence>
<keyword evidence="1" id="KW-0238">DNA-binding</keyword>
<dbReference type="InterPro" id="IPR009057">
    <property type="entry name" value="Homeodomain-like_sf"/>
</dbReference>
<evidence type="ECO:0000256" key="1">
    <source>
        <dbReference type="ARBA" id="ARBA00023125"/>
    </source>
</evidence>
<feature type="domain" description="HTH tetR-type" evidence="2">
    <location>
        <begin position="16"/>
        <end position="75"/>
    </location>
</feature>
<evidence type="ECO:0000313" key="4">
    <source>
        <dbReference type="EMBL" id="CAB4613992.1"/>
    </source>
</evidence>
<dbReference type="Pfam" id="PF00440">
    <property type="entry name" value="TetR_N"/>
    <property type="match status" value="1"/>
</dbReference>
<dbReference type="PRINTS" id="PR00455">
    <property type="entry name" value="HTHTETR"/>
</dbReference>
<accession>A0A6J6HJS2</accession>
<dbReference type="EMBL" id="CAEZUR010000091">
    <property type="protein sequence ID" value="CAB4613992.1"/>
    <property type="molecule type" value="Genomic_DNA"/>
</dbReference>
<dbReference type="PROSITE" id="PS50977">
    <property type="entry name" value="HTH_TETR_2"/>
    <property type="match status" value="1"/>
</dbReference>
<protein>
    <submittedName>
        <fullName evidence="4">Unannotated protein</fullName>
    </submittedName>
</protein>
<proteinExistence type="predicted"/>